<dbReference type="EMBL" id="JAIWYP010000011">
    <property type="protein sequence ID" value="KAH3741053.1"/>
    <property type="molecule type" value="Genomic_DNA"/>
</dbReference>
<proteinExistence type="predicted"/>
<gene>
    <name evidence="2" type="ORF">DPMN_047771</name>
    <name evidence="1" type="ORF">DPMN_068188</name>
</gene>
<reference evidence="2" key="2">
    <citation type="submission" date="2020-11" db="EMBL/GenBank/DDBJ databases">
        <authorList>
            <person name="McCartney M.A."/>
            <person name="Auch B."/>
            <person name="Kono T."/>
            <person name="Mallez S."/>
            <person name="Becker A."/>
            <person name="Gohl D.M."/>
            <person name="Silverstein K.A.T."/>
            <person name="Koren S."/>
            <person name="Bechman K.B."/>
            <person name="Herman A."/>
            <person name="Abrahante J.E."/>
            <person name="Garbe J."/>
        </authorList>
    </citation>
    <scope>NUCLEOTIDE SEQUENCE</scope>
    <source>
        <strain evidence="2">Duluth1</strain>
        <tissue evidence="2">Whole animal</tissue>
    </source>
</reference>
<comment type="caution">
    <text evidence="2">The sequence shown here is derived from an EMBL/GenBank/DDBJ whole genome shotgun (WGS) entry which is preliminary data.</text>
</comment>
<name>A0A9D4I1S7_DREPO</name>
<evidence type="ECO:0000313" key="3">
    <source>
        <dbReference type="Proteomes" id="UP000828390"/>
    </source>
</evidence>
<dbReference type="AlphaFoldDB" id="A0A9D4I1S7"/>
<sequence>MYYGLEDNKLGFRREEYDRYVRTMLWEDAQFFVSGTISTSHQALVKVVSAAK</sequence>
<organism evidence="2 3">
    <name type="scientific">Dreissena polymorpha</name>
    <name type="common">Zebra mussel</name>
    <name type="synonym">Mytilus polymorpha</name>
    <dbReference type="NCBI Taxonomy" id="45954"/>
    <lineage>
        <taxon>Eukaryota</taxon>
        <taxon>Metazoa</taxon>
        <taxon>Spiralia</taxon>
        <taxon>Lophotrochozoa</taxon>
        <taxon>Mollusca</taxon>
        <taxon>Bivalvia</taxon>
        <taxon>Autobranchia</taxon>
        <taxon>Heteroconchia</taxon>
        <taxon>Euheterodonta</taxon>
        <taxon>Imparidentia</taxon>
        <taxon>Neoheterodontei</taxon>
        <taxon>Myida</taxon>
        <taxon>Dreissenoidea</taxon>
        <taxon>Dreissenidae</taxon>
        <taxon>Dreissena</taxon>
    </lineage>
</organism>
<reference evidence="2" key="1">
    <citation type="journal article" date="2019" name="bioRxiv">
        <title>The Genome of the Zebra Mussel, Dreissena polymorpha: A Resource for Invasive Species Research.</title>
        <authorList>
            <person name="McCartney M.A."/>
            <person name="Auch B."/>
            <person name="Kono T."/>
            <person name="Mallez S."/>
            <person name="Zhang Y."/>
            <person name="Obille A."/>
            <person name="Becker A."/>
            <person name="Abrahante J.E."/>
            <person name="Garbe J."/>
            <person name="Badalamenti J.P."/>
            <person name="Herman A."/>
            <person name="Mangelson H."/>
            <person name="Liachko I."/>
            <person name="Sullivan S."/>
            <person name="Sone E.D."/>
            <person name="Koren S."/>
            <person name="Silverstein K.A.T."/>
            <person name="Beckman K.B."/>
            <person name="Gohl D.M."/>
        </authorList>
    </citation>
    <scope>NUCLEOTIDE SEQUENCE</scope>
    <source>
        <strain evidence="2">Duluth1</strain>
        <tissue evidence="2">Whole animal</tissue>
    </source>
</reference>
<accession>A0A9D4I1S7</accession>
<protein>
    <submittedName>
        <fullName evidence="2">Uncharacterized protein</fullName>
    </submittedName>
</protein>
<keyword evidence="3" id="KW-1185">Reference proteome</keyword>
<evidence type="ECO:0000313" key="2">
    <source>
        <dbReference type="EMBL" id="KAH3741053.1"/>
    </source>
</evidence>
<evidence type="ECO:0000313" key="1">
    <source>
        <dbReference type="EMBL" id="KAH3708729.1"/>
    </source>
</evidence>
<dbReference type="Proteomes" id="UP000828390">
    <property type="component" value="Unassembled WGS sequence"/>
</dbReference>
<dbReference type="EMBL" id="JAIWYP010000014">
    <property type="protein sequence ID" value="KAH3708729.1"/>
    <property type="molecule type" value="Genomic_DNA"/>
</dbReference>